<name>A0A160TX99_9ZZZZ</name>
<keyword evidence="10" id="KW-0670">Pyruvate</keyword>
<reference evidence="13" key="1">
    <citation type="submission" date="2015-10" db="EMBL/GenBank/DDBJ databases">
        <authorList>
            <person name="Gilbert D.G."/>
        </authorList>
    </citation>
    <scope>NUCLEOTIDE SEQUENCE</scope>
</reference>
<sequence length="287" mass="30691">MTEDLERKTTPWMTGGLDWEGVAAALASLLGGLLLSWVWDPLFWVGFAGMIAALMAARWAKRTAPDLASGIVAPCDGVVVSVTPADPPGELRMAGAETTRIRISSSPATTNRLYAPIAGSLESLITEDGEQTVPFAMRPDADGLAISYLLFESRAQQVGVRIATGGLGPRQELEAESGDIMRLGRVFGKRRLGGWCDVYVPAKAGQLIWPGQTLIGGETVLGRLESDRDEGSFETMSGEAGELPLGVTEDESVEEDDYPEPDEADTPDDPAVMLARLKEATKNKPED</sequence>
<gene>
    <name evidence="13" type="ORF">MGWOODY_Hyp1282</name>
</gene>
<proteinExistence type="predicted"/>
<organism evidence="13">
    <name type="scientific">hydrothermal vent metagenome</name>
    <dbReference type="NCBI Taxonomy" id="652676"/>
    <lineage>
        <taxon>unclassified sequences</taxon>
        <taxon>metagenomes</taxon>
        <taxon>ecological metagenomes</taxon>
    </lineage>
</organism>
<keyword evidence="9" id="KW-1208">Phospholipid metabolism</keyword>
<evidence type="ECO:0000256" key="6">
    <source>
        <dbReference type="ARBA" id="ARBA00023145"/>
    </source>
</evidence>
<evidence type="ECO:0000256" key="9">
    <source>
        <dbReference type="ARBA" id="ARBA00023264"/>
    </source>
</evidence>
<dbReference type="PANTHER" id="PTHR35809:SF1">
    <property type="entry name" value="ARCHAETIDYLSERINE DECARBOXYLASE PROENZYME-RELATED"/>
    <property type="match status" value="1"/>
</dbReference>
<evidence type="ECO:0000256" key="4">
    <source>
        <dbReference type="ARBA" id="ARBA00023098"/>
    </source>
</evidence>
<evidence type="ECO:0000256" key="3">
    <source>
        <dbReference type="ARBA" id="ARBA00022793"/>
    </source>
</evidence>
<dbReference type="Pfam" id="PF02666">
    <property type="entry name" value="PS_Dcarbxylase"/>
    <property type="match status" value="1"/>
</dbReference>
<feature type="compositionally biased region" description="Acidic residues" evidence="11">
    <location>
        <begin position="248"/>
        <end position="268"/>
    </location>
</feature>
<dbReference type="InterPro" id="IPR033175">
    <property type="entry name" value="PSD-A"/>
</dbReference>
<dbReference type="InterPro" id="IPR003817">
    <property type="entry name" value="PS_Dcarbxylase"/>
</dbReference>
<keyword evidence="2" id="KW-0444">Lipid biosynthesis</keyword>
<dbReference type="GO" id="GO:0008654">
    <property type="term" value="P:phospholipid biosynthetic process"/>
    <property type="evidence" value="ECO:0007669"/>
    <property type="project" value="UniProtKB-KW"/>
</dbReference>
<evidence type="ECO:0000256" key="5">
    <source>
        <dbReference type="ARBA" id="ARBA00023136"/>
    </source>
</evidence>
<keyword evidence="3" id="KW-0210">Decarboxylase</keyword>
<feature type="transmembrane region" description="Helical" evidence="12">
    <location>
        <begin position="12"/>
        <end position="35"/>
    </location>
</feature>
<keyword evidence="12" id="KW-0812">Transmembrane</keyword>
<protein>
    <submittedName>
        <fullName evidence="13">Phosphatidylserine decarboxylase</fullName>
        <ecNumber evidence="13">4.1.1.65</ecNumber>
    </submittedName>
</protein>
<dbReference type="EMBL" id="CZQD01000002">
    <property type="protein sequence ID" value="CUS55568.1"/>
    <property type="molecule type" value="Genomic_DNA"/>
</dbReference>
<evidence type="ECO:0000313" key="13">
    <source>
        <dbReference type="EMBL" id="CUS55568.1"/>
    </source>
</evidence>
<evidence type="ECO:0000256" key="12">
    <source>
        <dbReference type="SAM" id="Phobius"/>
    </source>
</evidence>
<evidence type="ECO:0000256" key="10">
    <source>
        <dbReference type="ARBA" id="ARBA00023317"/>
    </source>
</evidence>
<evidence type="ECO:0000256" key="7">
    <source>
        <dbReference type="ARBA" id="ARBA00023209"/>
    </source>
</evidence>
<evidence type="ECO:0000256" key="2">
    <source>
        <dbReference type="ARBA" id="ARBA00022516"/>
    </source>
</evidence>
<keyword evidence="5 12" id="KW-0472">Membrane</keyword>
<keyword evidence="4" id="KW-0443">Lipid metabolism</keyword>
<evidence type="ECO:0000256" key="1">
    <source>
        <dbReference type="ARBA" id="ARBA00022475"/>
    </source>
</evidence>
<evidence type="ECO:0000256" key="8">
    <source>
        <dbReference type="ARBA" id="ARBA00023239"/>
    </source>
</evidence>
<dbReference type="PANTHER" id="PTHR35809">
    <property type="entry name" value="ARCHAETIDYLSERINE DECARBOXYLASE PROENZYME-RELATED"/>
    <property type="match status" value="1"/>
</dbReference>
<keyword evidence="8 13" id="KW-0456">Lyase</keyword>
<dbReference type="AlphaFoldDB" id="A0A160TX99"/>
<keyword evidence="12" id="KW-1133">Transmembrane helix</keyword>
<keyword evidence="6" id="KW-0865">Zymogen</keyword>
<keyword evidence="7" id="KW-0594">Phospholipid biosynthesis</keyword>
<keyword evidence="1" id="KW-1003">Cell membrane</keyword>
<feature type="region of interest" description="Disordered" evidence="11">
    <location>
        <begin position="226"/>
        <end position="271"/>
    </location>
</feature>
<dbReference type="GO" id="GO:0004609">
    <property type="term" value="F:phosphatidylserine decarboxylase activity"/>
    <property type="evidence" value="ECO:0007669"/>
    <property type="project" value="UniProtKB-EC"/>
</dbReference>
<dbReference type="EC" id="4.1.1.65" evidence="13"/>
<evidence type="ECO:0000256" key="11">
    <source>
        <dbReference type="SAM" id="MobiDB-lite"/>
    </source>
</evidence>
<accession>A0A160TX99</accession>